<gene>
    <name evidence="1" type="ORF">N7494_006930</name>
</gene>
<name>A0AAD6CXB0_9EURO</name>
<proteinExistence type="predicted"/>
<dbReference type="EMBL" id="JAQIZZ010000005">
    <property type="protein sequence ID" value="KAJ5541854.1"/>
    <property type="molecule type" value="Genomic_DNA"/>
</dbReference>
<evidence type="ECO:0000313" key="1">
    <source>
        <dbReference type="EMBL" id="KAJ5541854.1"/>
    </source>
</evidence>
<organism evidence="1 2">
    <name type="scientific">Penicillium frequentans</name>
    <dbReference type="NCBI Taxonomy" id="3151616"/>
    <lineage>
        <taxon>Eukaryota</taxon>
        <taxon>Fungi</taxon>
        <taxon>Dikarya</taxon>
        <taxon>Ascomycota</taxon>
        <taxon>Pezizomycotina</taxon>
        <taxon>Eurotiomycetes</taxon>
        <taxon>Eurotiomycetidae</taxon>
        <taxon>Eurotiales</taxon>
        <taxon>Aspergillaceae</taxon>
        <taxon>Penicillium</taxon>
    </lineage>
</organism>
<reference evidence="1 2" key="1">
    <citation type="journal article" date="2023" name="IMA Fungus">
        <title>Comparative genomic study of the Penicillium genus elucidates a diverse pangenome and 15 lateral gene transfer events.</title>
        <authorList>
            <person name="Petersen C."/>
            <person name="Sorensen T."/>
            <person name="Nielsen M.R."/>
            <person name="Sondergaard T.E."/>
            <person name="Sorensen J.L."/>
            <person name="Fitzpatrick D.A."/>
            <person name="Frisvad J.C."/>
            <person name="Nielsen K.L."/>
        </authorList>
    </citation>
    <scope>NUCLEOTIDE SEQUENCE [LARGE SCALE GENOMIC DNA]</scope>
    <source>
        <strain evidence="1 2">IBT 35679</strain>
    </source>
</reference>
<accession>A0AAD6CXB0</accession>
<protein>
    <submittedName>
        <fullName evidence="1">Uncharacterized protein</fullName>
    </submittedName>
</protein>
<sequence>MAAMWGKIKARITLKPPVRNSRSMEGDPSQIAGQFFLQNGTLISFMQKRLDCRISMRQFLQNIRVQNLVFLVEGMTSTAEPFAYLIGRLEFGFGM</sequence>
<comment type="caution">
    <text evidence="1">The sequence shown here is derived from an EMBL/GenBank/DDBJ whole genome shotgun (WGS) entry which is preliminary data.</text>
</comment>
<evidence type="ECO:0000313" key="2">
    <source>
        <dbReference type="Proteomes" id="UP001220324"/>
    </source>
</evidence>
<dbReference type="Proteomes" id="UP001220324">
    <property type="component" value="Unassembled WGS sequence"/>
</dbReference>
<dbReference type="AlphaFoldDB" id="A0AAD6CXB0"/>
<keyword evidence="2" id="KW-1185">Reference proteome</keyword>